<reference evidence="1" key="1">
    <citation type="journal article" date="2022" name="bioRxiv">
        <title>Sequencing and chromosome-scale assembly of the giantPleurodeles waltlgenome.</title>
        <authorList>
            <person name="Brown T."/>
            <person name="Elewa A."/>
            <person name="Iarovenko S."/>
            <person name="Subramanian E."/>
            <person name="Araus A.J."/>
            <person name="Petzold A."/>
            <person name="Susuki M."/>
            <person name="Suzuki K.-i.T."/>
            <person name="Hayashi T."/>
            <person name="Toyoda A."/>
            <person name="Oliveira C."/>
            <person name="Osipova E."/>
            <person name="Leigh N.D."/>
            <person name="Simon A."/>
            <person name="Yun M.H."/>
        </authorList>
    </citation>
    <scope>NUCLEOTIDE SEQUENCE</scope>
    <source>
        <strain evidence="1">20211129_DDA</strain>
        <tissue evidence="1">Liver</tissue>
    </source>
</reference>
<gene>
    <name evidence="1" type="ORF">NDU88_004137</name>
</gene>
<dbReference type="AlphaFoldDB" id="A0AAV7UGB5"/>
<keyword evidence="2" id="KW-1185">Reference proteome</keyword>
<dbReference type="Proteomes" id="UP001066276">
    <property type="component" value="Chromosome 3_1"/>
</dbReference>
<proteinExistence type="predicted"/>
<sequence length="158" mass="15962">MMLETVAEAADVQVAVLLVVQVAVSTVQVDVLVDRRGGSGPSAGATVPCPDLIFGLCPFPTFDVAAGVLPLSPFGLEEPLLGGRCGFSLRHVVTFFTLAAGGMACSLASLGGTLTALMGGAYNEAVVAGTTVLEDLVAEVLGWDLDSLALGEGRVGEV</sequence>
<comment type="caution">
    <text evidence="1">The sequence shown here is derived from an EMBL/GenBank/DDBJ whole genome shotgun (WGS) entry which is preliminary data.</text>
</comment>
<name>A0AAV7UGB5_PLEWA</name>
<organism evidence="1 2">
    <name type="scientific">Pleurodeles waltl</name>
    <name type="common">Iberian ribbed newt</name>
    <dbReference type="NCBI Taxonomy" id="8319"/>
    <lineage>
        <taxon>Eukaryota</taxon>
        <taxon>Metazoa</taxon>
        <taxon>Chordata</taxon>
        <taxon>Craniata</taxon>
        <taxon>Vertebrata</taxon>
        <taxon>Euteleostomi</taxon>
        <taxon>Amphibia</taxon>
        <taxon>Batrachia</taxon>
        <taxon>Caudata</taxon>
        <taxon>Salamandroidea</taxon>
        <taxon>Salamandridae</taxon>
        <taxon>Pleurodelinae</taxon>
        <taxon>Pleurodeles</taxon>
    </lineage>
</organism>
<evidence type="ECO:0000313" key="1">
    <source>
        <dbReference type="EMBL" id="KAJ1187361.1"/>
    </source>
</evidence>
<evidence type="ECO:0000313" key="2">
    <source>
        <dbReference type="Proteomes" id="UP001066276"/>
    </source>
</evidence>
<protein>
    <submittedName>
        <fullName evidence="1">Uncharacterized protein</fullName>
    </submittedName>
</protein>
<dbReference type="EMBL" id="JANPWB010000005">
    <property type="protein sequence ID" value="KAJ1187361.1"/>
    <property type="molecule type" value="Genomic_DNA"/>
</dbReference>
<accession>A0AAV7UGB5</accession>